<dbReference type="EMBL" id="PVTZ01000002">
    <property type="protein sequence ID" value="PRZ16430.1"/>
    <property type="molecule type" value="Genomic_DNA"/>
</dbReference>
<dbReference type="Gene3D" id="1.10.260.40">
    <property type="entry name" value="lambda repressor-like DNA-binding domains"/>
    <property type="match status" value="1"/>
</dbReference>
<proteinExistence type="predicted"/>
<comment type="caution">
    <text evidence="3">The sequence shown here is derived from an EMBL/GenBank/DDBJ whole genome shotgun (WGS) entry which is preliminary data.</text>
</comment>
<dbReference type="RefSeq" id="WP_181352806.1">
    <property type="nucleotide sequence ID" value="NZ_PVTZ01000002.1"/>
</dbReference>
<dbReference type="PANTHER" id="PTHR46558">
    <property type="entry name" value="TRACRIPTIONAL REGULATORY PROTEIN-RELATED-RELATED"/>
    <property type="match status" value="1"/>
</dbReference>
<evidence type="ECO:0000313" key="3">
    <source>
        <dbReference type="EMBL" id="PRZ16430.1"/>
    </source>
</evidence>
<evidence type="ECO:0000256" key="1">
    <source>
        <dbReference type="ARBA" id="ARBA00023125"/>
    </source>
</evidence>
<dbReference type="InterPro" id="IPR001387">
    <property type="entry name" value="Cro/C1-type_HTH"/>
</dbReference>
<feature type="domain" description="HTH cro/C1-type" evidence="2">
    <location>
        <begin position="7"/>
        <end position="61"/>
    </location>
</feature>
<accession>A0ABX5EUF4</accession>
<dbReference type="InterPro" id="IPR010982">
    <property type="entry name" value="Lambda_DNA-bd_dom_sf"/>
</dbReference>
<dbReference type="Pfam" id="PF01381">
    <property type="entry name" value="HTH_3"/>
    <property type="match status" value="1"/>
</dbReference>
<protein>
    <submittedName>
        <fullName evidence="3">Transcriptional regulator with XRE-family HTH domain</fullName>
    </submittedName>
</protein>
<dbReference type="PANTHER" id="PTHR46558:SF11">
    <property type="entry name" value="HTH-TYPE TRANSCRIPTIONAL REGULATOR XRE"/>
    <property type="match status" value="1"/>
</dbReference>
<gene>
    <name evidence="3" type="ORF">CLV36_102139</name>
</gene>
<organism evidence="3 4">
    <name type="scientific">Laceyella sediminis</name>
    <dbReference type="NCBI Taxonomy" id="573074"/>
    <lineage>
        <taxon>Bacteria</taxon>
        <taxon>Bacillati</taxon>
        <taxon>Bacillota</taxon>
        <taxon>Bacilli</taxon>
        <taxon>Bacillales</taxon>
        <taxon>Thermoactinomycetaceae</taxon>
        <taxon>Laceyella</taxon>
    </lineage>
</organism>
<sequence>MTLGERLRLLRESRKLSQIELAQALGIPNQSISNYERDYRKPPFDLIQKFADYYEVSMDYLLGREEYLYDSGKVKDVKAFLADGIFVYDHITLDEEDIAFLKQSFEFIIKKKLNQSEGK</sequence>
<evidence type="ECO:0000259" key="2">
    <source>
        <dbReference type="PROSITE" id="PS50943"/>
    </source>
</evidence>
<dbReference type="Proteomes" id="UP000238836">
    <property type="component" value="Unassembled WGS sequence"/>
</dbReference>
<keyword evidence="1" id="KW-0238">DNA-binding</keyword>
<name>A0ABX5EUF4_9BACL</name>
<dbReference type="SUPFAM" id="SSF47413">
    <property type="entry name" value="lambda repressor-like DNA-binding domains"/>
    <property type="match status" value="1"/>
</dbReference>
<evidence type="ECO:0000313" key="4">
    <source>
        <dbReference type="Proteomes" id="UP000238836"/>
    </source>
</evidence>
<reference evidence="3 4" key="1">
    <citation type="submission" date="2018-03" db="EMBL/GenBank/DDBJ databases">
        <title>Genomic Encyclopedia of Archaeal and Bacterial Type Strains, Phase II (KMG-II): from individual species to whole genera.</title>
        <authorList>
            <person name="Goeker M."/>
        </authorList>
    </citation>
    <scope>NUCLEOTIDE SEQUENCE [LARGE SCALE GENOMIC DNA]</scope>
    <source>
        <strain evidence="3 4">RHA1</strain>
    </source>
</reference>
<dbReference type="CDD" id="cd00093">
    <property type="entry name" value="HTH_XRE"/>
    <property type="match status" value="1"/>
</dbReference>
<dbReference type="PROSITE" id="PS50943">
    <property type="entry name" value="HTH_CROC1"/>
    <property type="match status" value="1"/>
</dbReference>
<keyword evidence="4" id="KW-1185">Reference proteome</keyword>
<dbReference type="SMART" id="SM00530">
    <property type="entry name" value="HTH_XRE"/>
    <property type="match status" value="1"/>
</dbReference>